<dbReference type="Proteomes" id="UP000601223">
    <property type="component" value="Unassembled WGS sequence"/>
</dbReference>
<reference evidence="1 2" key="1">
    <citation type="submission" date="2021-01" db="EMBL/GenBank/DDBJ databases">
        <title>Whole genome shotgun sequence of Catellatospora bangladeshensis NBRC 107357.</title>
        <authorList>
            <person name="Komaki H."/>
            <person name="Tamura T."/>
        </authorList>
    </citation>
    <scope>NUCLEOTIDE SEQUENCE [LARGE SCALE GENOMIC DNA]</scope>
    <source>
        <strain evidence="1 2">NBRC 107357</strain>
    </source>
</reference>
<protein>
    <submittedName>
        <fullName evidence="1">Uncharacterized protein</fullName>
    </submittedName>
</protein>
<keyword evidence="2" id="KW-1185">Reference proteome</keyword>
<evidence type="ECO:0000313" key="2">
    <source>
        <dbReference type="Proteomes" id="UP000601223"/>
    </source>
</evidence>
<dbReference type="AlphaFoldDB" id="A0A8J3JHP6"/>
<dbReference type="RefSeq" id="WP_203744878.1">
    <property type="nucleotide sequence ID" value="NZ_BONF01000011.1"/>
</dbReference>
<proteinExistence type="predicted"/>
<gene>
    <name evidence="1" type="ORF">Cba03nite_22150</name>
</gene>
<evidence type="ECO:0000313" key="1">
    <source>
        <dbReference type="EMBL" id="GIF80866.1"/>
    </source>
</evidence>
<accession>A0A8J3JHP6</accession>
<name>A0A8J3JHP6_9ACTN</name>
<comment type="caution">
    <text evidence="1">The sequence shown here is derived from an EMBL/GenBank/DDBJ whole genome shotgun (WGS) entry which is preliminary data.</text>
</comment>
<dbReference type="EMBL" id="BONF01000011">
    <property type="protein sequence ID" value="GIF80866.1"/>
    <property type="molecule type" value="Genomic_DNA"/>
</dbReference>
<organism evidence="1 2">
    <name type="scientific">Catellatospora bangladeshensis</name>
    <dbReference type="NCBI Taxonomy" id="310355"/>
    <lineage>
        <taxon>Bacteria</taxon>
        <taxon>Bacillati</taxon>
        <taxon>Actinomycetota</taxon>
        <taxon>Actinomycetes</taxon>
        <taxon>Micromonosporales</taxon>
        <taxon>Micromonosporaceae</taxon>
        <taxon>Catellatospora</taxon>
    </lineage>
</organism>
<sequence>MQPTPFAAAARRFPLLGRPRPDCPALPLRIKEVIDLANAAVEKLDHGMDDAAHALNKAALIASDAGMADMARALCWQHISAYLTAERPLTFTEARYMLEPVINLARLDIRSEQGQSAVTALKAVHRAVTERTDLVIDGRTLPTAILTGEQAERRRMVEWVWLQLLGEGIRALTMANRWADAADHALAYRGVGTHLTEGRQALIIAQCAVGDPAEANKILASSVLTQPWEQQVASCLQLMCSPPDATRVKDHLATAMRRLATAPPAANYASYRARLGLTVTILAHGIWPEAATGLLHRTAALAINSTDGYAARDVLGFREPIEGITHDQITDLQNISRRAGLAVLHLPEAVLNRISRAADSAAKIIEIGLKSARR</sequence>